<protein>
    <submittedName>
        <fullName evidence="6">Transcriptional regulator, TetR family</fullName>
    </submittedName>
</protein>
<keyword evidence="2 4" id="KW-0238">DNA-binding</keyword>
<dbReference type="Pfam" id="PF00440">
    <property type="entry name" value="TetR_N"/>
    <property type="match status" value="1"/>
</dbReference>
<dbReference type="Proteomes" id="UP000199088">
    <property type="component" value="Unassembled WGS sequence"/>
</dbReference>
<dbReference type="GO" id="GO:0003700">
    <property type="term" value="F:DNA-binding transcription factor activity"/>
    <property type="evidence" value="ECO:0007669"/>
    <property type="project" value="TreeGrafter"/>
</dbReference>
<keyword evidence="3" id="KW-0804">Transcription</keyword>
<dbReference type="EMBL" id="FNIR01000007">
    <property type="protein sequence ID" value="SDO69900.1"/>
    <property type="molecule type" value="Genomic_DNA"/>
</dbReference>
<dbReference type="PRINTS" id="PR00455">
    <property type="entry name" value="HTHTETR"/>
</dbReference>
<dbReference type="Gene3D" id="1.10.10.60">
    <property type="entry name" value="Homeodomain-like"/>
    <property type="match status" value="1"/>
</dbReference>
<dbReference type="SUPFAM" id="SSF46689">
    <property type="entry name" value="Homeodomain-like"/>
    <property type="match status" value="1"/>
</dbReference>
<evidence type="ECO:0000256" key="1">
    <source>
        <dbReference type="ARBA" id="ARBA00023015"/>
    </source>
</evidence>
<dbReference type="PANTHER" id="PTHR30055">
    <property type="entry name" value="HTH-TYPE TRANSCRIPTIONAL REGULATOR RUTR"/>
    <property type="match status" value="1"/>
</dbReference>
<dbReference type="RefSeq" id="WP_091245142.1">
    <property type="nucleotide sequence ID" value="NZ_FNIR01000007.1"/>
</dbReference>
<feature type="DNA-binding region" description="H-T-H motif" evidence="4">
    <location>
        <begin position="43"/>
        <end position="62"/>
    </location>
</feature>
<evidence type="ECO:0000259" key="5">
    <source>
        <dbReference type="PROSITE" id="PS50977"/>
    </source>
</evidence>
<proteinExistence type="predicted"/>
<dbReference type="PROSITE" id="PS50977">
    <property type="entry name" value="HTH_TETR_2"/>
    <property type="match status" value="1"/>
</dbReference>
<keyword evidence="1" id="KW-0805">Transcription regulation</keyword>
<evidence type="ECO:0000256" key="4">
    <source>
        <dbReference type="PROSITE-ProRule" id="PRU00335"/>
    </source>
</evidence>
<accession>A0A1H0LPV8</accession>
<keyword evidence="7" id="KW-1185">Reference proteome</keyword>
<dbReference type="STRING" id="1052260.SAMN05660199_02371"/>
<organism evidence="6 7">
    <name type="scientific">Klenkia soli</name>
    <dbReference type="NCBI Taxonomy" id="1052260"/>
    <lineage>
        <taxon>Bacteria</taxon>
        <taxon>Bacillati</taxon>
        <taxon>Actinomycetota</taxon>
        <taxon>Actinomycetes</taxon>
        <taxon>Geodermatophilales</taxon>
        <taxon>Geodermatophilaceae</taxon>
        <taxon>Klenkia</taxon>
    </lineage>
</organism>
<dbReference type="PANTHER" id="PTHR30055:SF234">
    <property type="entry name" value="HTH-TYPE TRANSCRIPTIONAL REGULATOR BETI"/>
    <property type="match status" value="1"/>
</dbReference>
<dbReference type="GO" id="GO:0000976">
    <property type="term" value="F:transcription cis-regulatory region binding"/>
    <property type="evidence" value="ECO:0007669"/>
    <property type="project" value="TreeGrafter"/>
</dbReference>
<name>A0A1H0LPV8_9ACTN</name>
<feature type="domain" description="HTH tetR-type" evidence="5">
    <location>
        <begin position="20"/>
        <end position="80"/>
    </location>
</feature>
<dbReference type="Gene3D" id="1.10.357.10">
    <property type="entry name" value="Tetracycline Repressor, domain 2"/>
    <property type="match status" value="1"/>
</dbReference>
<evidence type="ECO:0000313" key="7">
    <source>
        <dbReference type="Proteomes" id="UP000199088"/>
    </source>
</evidence>
<dbReference type="AlphaFoldDB" id="A0A1H0LPV8"/>
<dbReference type="OrthoDB" id="3786809at2"/>
<gene>
    <name evidence="6" type="ORF">SAMN05660199_02371</name>
</gene>
<dbReference type="InterPro" id="IPR001647">
    <property type="entry name" value="HTH_TetR"/>
</dbReference>
<evidence type="ECO:0000256" key="3">
    <source>
        <dbReference type="ARBA" id="ARBA00023163"/>
    </source>
</evidence>
<evidence type="ECO:0000256" key="2">
    <source>
        <dbReference type="ARBA" id="ARBA00023125"/>
    </source>
</evidence>
<sequence>MAEPLPSDLQIRPPLQRRSREAWARVLDAGVQLLEEGGYDAFTIAALCERAGVAPPAIYARTTNKEALFLAVYEHGIARLAPAQGALEDLQHGDPAQLVRDAVAAVLGGMLAHRRFLGAVVLISAAHPEVHRRGAGYAHALEEAFVELVGRLGEAVTHPAPAAAARTCFGSVFAAGVLRVAWGADFTTAVPLDDAAFVSAQADAAVRHLLGR</sequence>
<reference evidence="7" key="1">
    <citation type="submission" date="2016-10" db="EMBL/GenBank/DDBJ databases">
        <authorList>
            <person name="Varghese N."/>
            <person name="Submissions S."/>
        </authorList>
    </citation>
    <scope>NUCLEOTIDE SEQUENCE [LARGE SCALE GENOMIC DNA]</scope>
    <source>
        <strain evidence="7">DSM 45843</strain>
    </source>
</reference>
<evidence type="ECO:0000313" key="6">
    <source>
        <dbReference type="EMBL" id="SDO69900.1"/>
    </source>
</evidence>
<dbReference type="InterPro" id="IPR009057">
    <property type="entry name" value="Homeodomain-like_sf"/>
</dbReference>
<dbReference type="InterPro" id="IPR050109">
    <property type="entry name" value="HTH-type_TetR-like_transc_reg"/>
</dbReference>